<dbReference type="STRING" id="715226.ABI_34110"/>
<dbReference type="GO" id="GO:0051603">
    <property type="term" value="P:proteolysis involved in protein catabolic process"/>
    <property type="evidence" value="ECO:0007669"/>
    <property type="project" value="TreeGrafter"/>
</dbReference>
<dbReference type="Gene3D" id="1.25.40.10">
    <property type="entry name" value="Tetratricopeptide repeat domain"/>
    <property type="match status" value="1"/>
</dbReference>
<feature type="signal peptide" evidence="7">
    <location>
        <begin position="1"/>
        <end position="36"/>
    </location>
</feature>
<dbReference type="GO" id="GO:0046872">
    <property type="term" value="F:metal ion binding"/>
    <property type="evidence" value="ECO:0007669"/>
    <property type="project" value="UniProtKB-KW"/>
</dbReference>
<gene>
    <name evidence="9" type="ORF">ABI_34110</name>
</gene>
<evidence type="ECO:0000256" key="7">
    <source>
        <dbReference type="SAM" id="SignalP"/>
    </source>
</evidence>
<protein>
    <submittedName>
        <fullName evidence="9">Peptidase family M48 family protein</fullName>
    </submittedName>
</protein>
<dbReference type="HOGENOM" id="CLU_030556_2_0_5"/>
<evidence type="ECO:0000313" key="10">
    <source>
        <dbReference type="Proteomes" id="UP000006512"/>
    </source>
</evidence>
<dbReference type="InterPro" id="IPR001915">
    <property type="entry name" value="Peptidase_M48"/>
</dbReference>
<organism evidence="9 10">
    <name type="scientific">Asticcacaulis biprosthecium C19</name>
    <dbReference type="NCBI Taxonomy" id="715226"/>
    <lineage>
        <taxon>Bacteria</taxon>
        <taxon>Pseudomonadati</taxon>
        <taxon>Pseudomonadota</taxon>
        <taxon>Alphaproteobacteria</taxon>
        <taxon>Caulobacterales</taxon>
        <taxon>Caulobacteraceae</taxon>
        <taxon>Asticcacaulis</taxon>
    </lineage>
</organism>
<evidence type="ECO:0000256" key="2">
    <source>
        <dbReference type="ARBA" id="ARBA00022670"/>
    </source>
</evidence>
<dbReference type="OrthoDB" id="9814887at2"/>
<keyword evidence="3" id="KW-0479">Metal-binding</keyword>
<dbReference type="Pfam" id="PF01435">
    <property type="entry name" value="Peptidase_M48"/>
    <property type="match status" value="1"/>
</dbReference>
<evidence type="ECO:0000256" key="5">
    <source>
        <dbReference type="ARBA" id="ARBA00022833"/>
    </source>
</evidence>
<reference evidence="10" key="1">
    <citation type="submission" date="2011-03" db="EMBL/GenBank/DDBJ databases">
        <title>Draft genome sequence of Brevundimonas diminuta.</title>
        <authorList>
            <person name="Brown P.J.B."/>
            <person name="Buechlein A."/>
            <person name="Hemmerich C."/>
            <person name="Brun Y.V."/>
        </authorList>
    </citation>
    <scope>NUCLEOTIDE SEQUENCE [LARGE SCALE GENOMIC DNA]</scope>
    <source>
        <strain evidence="10">C19</strain>
    </source>
</reference>
<evidence type="ECO:0000256" key="3">
    <source>
        <dbReference type="ARBA" id="ARBA00022723"/>
    </source>
</evidence>
<dbReference type="eggNOG" id="COG4783">
    <property type="taxonomic scope" value="Bacteria"/>
</dbReference>
<dbReference type="PANTHER" id="PTHR22726">
    <property type="entry name" value="METALLOENDOPEPTIDASE OMA1"/>
    <property type="match status" value="1"/>
</dbReference>
<accession>F4QQA3</accession>
<proteinExistence type="predicted"/>
<evidence type="ECO:0000256" key="6">
    <source>
        <dbReference type="ARBA" id="ARBA00023049"/>
    </source>
</evidence>
<keyword evidence="6" id="KW-0482">Metalloprotease</keyword>
<sequence>MHVNPSQTAFARRALKAAAAIAAGIALLAVSTVAHAQSVIRDTEIEQFLHKRTRPILDAAGLEADKVQYLLVASDDLNAFATFRLRMGLNTGLILEANTPNELFGVIAHETGHLSGGHMMRTDEIERAARAPMAVALGLGIIAAMAGSPDGAMAIIGSSPTFGTMNALRYMQTQESAADIAGLKALEKAGMSGRGLVDFFYNFRNVETFSNAERYGFFRTHPLSRERIQTITRLAQQQTHYKEVDPPEVVAEFKIVQAKLAGFMEDPVKTFRDYPESDTSYPARYARVIATYKQGNWDKALVDLDVLLAEQPDNPYLHELKGQIYFETGRATLAKPEHLKSVQLMPQAPLLRVNLGQTLIATGEREDATQAVFHLRESLKYEADNSFAWRQLAQAYDALNEPGMARLATAEEQFYNGNYEGARTSAVWAQKYFEATTPEYRRARDLVMVTSSEMGINPVEGETRRRRP</sequence>
<dbReference type="InterPro" id="IPR011990">
    <property type="entry name" value="TPR-like_helical_dom_sf"/>
</dbReference>
<feature type="chain" id="PRO_5003321034" evidence="7">
    <location>
        <begin position="37"/>
        <end position="468"/>
    </location>
</feature>
<evidence type="ECO:0000313" key="9">
    <source>
        <dbReference type="EMBL" id="EGF90390.1"/>
    </source>
</evidence>
<keyword evidence="10" id="KW-1185">Reference proteome</keyword>
<keyword evidence="7" id="KW-0732">Signal</keyword>
<keyword evidence="2" id="KW-0645">Protease</keyword>
<dbReference type="GO" id="GO:0004222">
    <property type="term" value="F:metalloendopeptidase activity"/>
    <property type="evidence" value="ECO:0007669"/>
    <property type="project" value="InterPro"/>
</dbReference>
<evidence type="ECO:0000256" key="1">
    <source>
        <dbReference type="ARBA" id="ARBA00001947"/>
    </source>
</evidence>
<evidence type="ECO:0000259" key="8">
    <source>
        <dbReference type="Pfam" id="PF01435"/>
    </source>
</evidence>
<dbReference type="SUPFAM" id="SSF48452">
    <property type="entry name" value="TPR-like"/>
    <property type="match status" value="1"/>
</dbReference>
<dbReference type="AlphaFoldDB" id="F4QQA3"/>
<dbReference type="PANTHER" id="PTHR22726:SF1">
    <property type="entry name" value="METALLOENDOPEPTIDASE OMA1, MITOCHONDRIAL"/>
    <property type="match status" value="1"/>
</dbReference>
<dbReference type="GO" id="GO:0016020">
    <property type="term" value="C:membrane"/>
    <property type="evidence" value="ECO:0007669"/>
    <property type="project" value="TreeGrafter"/>
</dbReference>
<dbReference type="EMBL" id="GL883079">
    <property type="protein sequence ID" value="EGF90390.1"/>
    <property type="molecule type" value="Genomic_DNA"/>
</dbReference>
<comment type="cofactor">
    <cofactor evidence="1">
        <name>Zn(2+)</name>
        <dbReference type="ChEBI" id="CHEBI:29105"/>
    </cofactor>
</comment>
<dbReference type="Proteomes" id="UP000006512">
    <property type="component" value="Unassembled WGS sequence"/>
</dbReference>
<feature type="domain" description="Peptidase M48" evidence="8">
    <location>
        <begin position="49"/>
        <end position="233"/>
    </location>
</feature>
<dbReference type="Gene3D" id="3.30.2010.10">
    <property type="entry name" value="Metalloproteases ('zincins'), catalytic domain"/>
    <property type="match status" value="1"/>
</dbReference>
<name>F4QQA3_9CAUL</name>
<dbReference type="RefSeq" id="WP_006274194.1">
    <property type="nucleotide sequence ID" value="NZ_GL883079.1"/>
</dbReference>
<keyword evidence="5" id="KW-0862">Zinc</keyword>
<keyword evidence="4" id="KW-0378">Hydrolase</keyword>
<dbReference type="InterPro" id="IPR051156">
    <property type="entry name" value="Mito/Outer_Membr_Metalloprot"/>
</dbReference>
<dbReference type="CDD" id="cd07324">
    <property type="entry name" value="M48C_Oma1-like"/>
    <property type="match status" value="1"/>
</dbReference>
<evidence type="ECO:0000256" key="4">
    <source>
        <dbReference type="ARBA" id="ARBA00022801"/>
    </source>
</evidence>